<keyword evidence="8" id="KW-0460">Magnesium</keyword>
<evidence type="ECO:0000256" key="13">
    <source>
        <dbReference type="SAM" id="Phobius"/>
    </source>
</evidence>
<evidence type="ECO:0000256" key="9">
    <source>
        <dbReference type="ARBA" id="ARBA00022919"/>
    </source>
</evidence>
<accession>A0A1Y1XYJ5</accession>
<keyword evidence="10 13" id="KW-1133">Transmembrane helix</keyword>
<evidence type="ECO:0000256" key="6">
    <source>
        <dbReference type="ARBA" id="ARBA00022723"/>
    </source>
</evidence>
<keyword evidence="12 13" id="KW-0472">Membrane</keyword>
<dbReference type="AlphaFoldDB" id="A0A1Y1XYJ5"/>
<keyword evidence="7" id="KW-0378">Hydrolase</keyword>
<comment type="subcellular location">
    <subcellularLocation>
        <location evidence="1">Membrane</location>
        <topology evidence="1">Multi-pass membrane protein</topology>
    </subcellularLocation>
</comment>
<evidence type="ECO:0000256" key="5">
    <source>
        <dbReference type="ARBA" id="ARBA00022692"/>
    </source>
</evidence>
<dbReference type="SUPFAM" id="SSF56219">
    <property type="entry name" value="DNase I-like"/>
    <property type="match status" value="1"/>
</dbReference>
<evidence type="ECO:0000313" key="16">
    <source>
        <dbReference type="Proteomes" id="UP000193498"/>
    </source>
</evidence>
<comment type="caution">
    <text evidence="15">The sequence shown here is derived from an EMBL/GenBank/DDBJ whole genome shotgun (WGS) entry which is preliminary data.</text>
</comment>
<evidence type="ECO:0000259" key="14">
    <source>
        <dbReference type="Pfam" id="PF03372"/>
    </source>
</evidence>
<dbReference type="InterPro" id="IPR005135">
    <property type="entry name" value="Endo/exonuclease/phosphatase"/>
</dbReference>
<keyword evidence="16" id="KW-1185">Reference proteome</keyword>
<dbReference type="InterPro" id="IPR036691">
    <property type="entry name" value="Endo/exonu/phosph_ase_sf"/>
</dbReference>
<name>A0A1Y1XYJ5_9FUNG</name>
<evidence type="ECO:0000256" key="10">
    <source>
        <dbReference type="ARBA" id="ARBA00022989"/>
    </source>
</evidence>
<evidence type="ECO:0000256" key="3">
    <source>
        <dbReference type="ARBA" id="ARBA00004991"/>
    </source>
</evidence>
<dbReference type="GO" id="GO:0016020">
    <property type="term" value="C:membrane"/>
    <property type="evidence" value="ECO:0007669"/>
    <property type="project" value="UniProtKB-SubCell"/>
</dbReference>
<dbReference type="PANTHER" id="PTHR16320:SF24">
    <property type="entry name" value="PHOSPHODIESTERASE, PUTATIVE-RELATED"/>
    <property type="match status" value="1"/>
</dbReference>
<feature type="domain" description="Endonuclease/exonuclease/phosphatase" evidence="14">
    <location>
        <begin position="8"/>
        <end position="281"/>
    </location>
</feature>
<dbReference type="Pfam" id="PF03372">
    <property type="entry name" value="Exo_endo_phos"/>
    <property type="match status" value="1"/>
</dbReference>
<evidence type="ECO:0000256" key="2">
    <source>
        <dbReference type="ARBA" id="ARBA00004760"/>
    </source>
</evidence>
<dbReference type="Proteomes" id="UP000193498">
    <property type="component" value="Unassembled WGS sequence"/>
</dbReference>
<evidence type="ECO:0000256" key="4">
    <source>
        <dbReference type="ARBA" id="ARBA00006335"/>
    </source>
</evidence>
<evidence type="ECO:0000313" key="15">
    <source>
        <dbReference type="EMBL" id="ORX90811.1"/>
    </source>
</evidence>
<dbReference type="FunCoup" id="A0A1Y1XYJ5">
    <property type="interactions" value="62"/>
</dbReference>
<dbReference type="GO" id="GO:0006665">
    <property type="term" value="P:sphingolipid metabolic process"/>
    <property type="evidence" value="ECO:0007669"/>
    <property type="project" value="UniProtKB-KW"/>
</dbReference>
<gene>
    <name evidence="15" type="ORF">K493DRAFT_287571</name>
</gene>
<feature type="transmembrane region" description="Helical" evidence="13">
    <location>
        <begin position="362"/>
        <end position="386"/>
    </location>
</feature>
<dbReference type="InterPro" id="IPR038772">
    <property type="entry name" value="Sph/SMPD2-like"/>
</dbReference>
<keyword evidence="5 13" id="KW-0812">Transmembrane</keyword>
<sequence>MASTLRVLTLNCWGLKFVSKKRKQRLEAIAHYLVEHDYDLVGLQEIWVYEDFEMVKHKTKHSLPYAHFFHTGIFGAGLAIFSKFPIVKSYVQPYSLNGNPLKILQGDWYVAKAVGCCHLEYPDGGIIEVYNTHLIAQYSPNDDNGFHRAAQGWELSRVLKDALSNGNHVIALGDYNSIPDNLVIKMIESYTGLTDSWDEINGSGVIHPPYDPSLSMVEIARCNGMTSIIPTNTLSGNPNQKHPGERLDYIFYARTANLRCTASQVCLTEPVVSLKCSYSDHFGVCSTFSITPKPRGAMGATEYSSATWDVDIFGELNQLLTSGLESVHRKNTGYIVRFAVGLIVWVILLVVCSIITPPSWAIAVFDVFMVGFAIYSFLFFLMFVLYTRVEDGAFRRLLDDLQVARNHAKLRNPL</sequence>
<comment type="pathway">
    <text evidence="3">Sphingolipid metabolism.</text>
</comment>
<feature type="transmembrane region" description="Helical" evidence="13">
    <location>
        <begin position="334"/>
        <end position="356"/>
    </location>
</feature>
<dbReference type="EMBL" id="MCFE01000358">
    <property type="protein sequence ID" value="ORX90811.1"/>
    <property type="molecule type" value="Genomic_DNA"/>
</dbReference>
<dbReference type="InParanoid" id="A0A1Y1XYJ5"/>
<dbReference type="GO" id="GO:0046872">
    <property type="term" value="F:metal ion binding"/>
    <property type="evidence" value="ECO:0007669"/>
    <property type="project" value="UniProtKB-KW"/>
</dbReference>
<dbReference type="GO" id="GO:0004767">
    <property type="term" value="F:sphingomyelin phosphodiesterase activity"/>
    <property type="evidence" value="ECO:0007669"/>
    <property type="project" value="InterPro"/>
</dbReference>
<evidence type="ECO:0000256" key="11">
    <source>
        <dbReference type="ARBA" id="ARBA00023098"/>
    </source>
</evidence>
<protein>
    <submittedName>
        <fullName evidence="15">DNase I-like protein</fullName>
    </submittedName>
</protein>
<reference evidence="15 16" key="1">
    <citation type="submission" date="2016-07" db="EMBL/GenBank/DDBJ databases">
        <title>Pervasive Adenine N6-methylation of Active Genes in Fungi.</title>
        <authorList>
            <consortium name="DOE Joint Genome Institute"/>
            <person name="Mondo S.J."/>
            <person name="Dannebaum R.O."/>
            <person name="Kuo R.C."/>
            <person name="Labutti K."/>
            <person name="Haridas S."/>
            <person name="Kuo A."/>
            <person name="Salamov A."/>
            <person name="Ahrendt S.R."/>
            <person name="Lipzen A."/>
            <person name="Sullivan W."/>
            <person name="Andreopoulos W.B."/>
            <person name="Clum A."/>
            <person name="Lindquist E."/>
            <person name="Daum C."/>
            <person name="Ramamoorthy G.K."/>
            <person name="Gryganskyi A."/>
            <person name="Culley D."/>
            <person name="Magnuson J.K."/>
            <person name="James T.Y."/>
            <person name="O'Malley M.A."/>
            <person name="Stajich J.E."/>
            <person name="Spatafora J.W."/>
            <person name="Visel A."/>
            <person name="Grigoriev I.V."/>
        </authorList>
    </citation>
    <scope>NUCLEOTIDE SEQUENCE [LARGE SCALE GENOMIC DNA]</scope>
    <source>
        <strain evidence="15 16">CBS 931.73</strain>
    </source>
</reference>
<keyword evidence="6" id="KW-0479">Metal-binding</keyword>
<evidence type="ECO:0000256" key="12">
    <source>
        <dbReference type="ARBA" id="ARBA00023136"/>
    </source>
</evidence>
<dbReference type="OrthoDB" id="387657at2759"/>
<dbReference type="STRING" id="1314790.A0A1Y1XYJ5"/>
<keyword evidence="11" id="KW-0443">Lipid metabolism</keyword>
<evidence type="ECO:0000256" key="8">
    <source>
        <dbReference type="ARBA" id="ARBA00022842"/>
    </source>
</evidence>
<proteinExistence type="inferred from homology"/>
<evidence type="ECO:0000256" key="7">
    <source>
        <dbReference type="ARBA" id="ARBA00022801"/>
    </source>
</evidence>
<comment type="pathway">
    <text evidence="2">Lipid metabolism; sphingolipid metabolism.</text>
</comment>
<evidence type="ECO:0000256" key="1">
    <source>
        <dbReference type="ARBA" id="ARBA00004141"/>
    </source>
</evidence>
<comment type="similarity">
    <text evidence="4">Belongs to the neutral sphingomyelinase family.</text>
</comment>
<organism evidence="15 16">
    <name type="scientific">Basidiobolus meristosporus CBS 931.73</name>
    <dbReference type="NCBI Taxonomy" id="1314790"/>
    <lineage>
        <taxon>Eukaryota</taxon>
        <taxon>Fungi</taxon>
        <taxon>Fungi incertae sedis</taxon>
        <taxon>Zoopagomycota</taxon>
        <taxon>Entomophthoromycotina</taxon>
        <taxon>Basidiobolomycetes</taxon>
        <taxon>Basidiobolales</taxon>
        <taxon>Basidiobolaceae</taxon>
        <taxon>Basidiobolus</taxon>
    </lineage>
</organism>
<dbReference type="PANTHER" id="PTHR16320">
    <property type="entry name" value="SPHINGOMYELINASE FAMILY MEMBER"/>
    <property type="match status" value="1"/>
</dbReference>
<keyword evidence="9" id="KW-0746">Sphingolipid metabolism</keyword>
<dbReference type="Gene3D" id="3.60.10.10">
    <property type="entry name" value="Endonuclease/exonuclease/phosphatase"/>
    <property type="match status" value="1"/>
</dbReference>